<feature type="domain" description="Methyltransferase type 11" evidence="2">
    <location>
        <begin position="334"/>
        <end position="424"/>
    </location>
</feature>
<dbReference type="Gene3D" id="3.40.50.150">
    <property type="entry name" value="Vaccinia Virus protein VP39"/>
    <property type="match status" value="1"/>
</dbReference>
<organism evidence="3 4">
    <name type="scientific">Pelagomonas calceolata</name>
    <dbReference type="NCBI Taxonomy" id="35677"/>
    <lineage>
        <taxon>Eukaryota</taxon>
        <taxon>Sar</taxon>
        <taxon>Stramenopiles</taxon>
        <taxon>Ochrophyta</taxon>
        <taxon>Pelagophyceae</taxon>
        <taxon>Pelagomonadales</taxon>
        <taxon>Pelagomonadaceae</taxon>
        <taxon>Pelagomonas</taxon>
    </lineage>
</organism>
<sequence length="486" mass="50649">SSACSSASIAAMAAALLALLLLPATTALYAPPTSVRRPSRLQDALTEGNKCYMAGDLAGAKKAYEAGAAAGSVDCRVNLASVCLDSGDEGAAEHLYREALAEAFHLDAAQNLAGVLQARGGYESTREASLLLRDVVRADATRWDAWANLGSALADAGAPKLDAIKCFQRGITRAEAVERDPGTPAELVEGIRRSLGEVYYGLGACLADLNSAQRFEAYGDGEVLLTARDENVNLYDGSQADADAAVAETAANALRAALELKGGDFPLAQHALDALATREGAAAPDRASPAFVRALFDDFAPTFDDQLQNVLQYKAPELIAAKCAERGPYAAAFDAGCGTGLLGPPLRDSVGRLVGADLSQNMVDKARELGCYDSLLVGDLLDAALYDEAFDLVAAADVLCYFGDLAAILERWHGALAPGGDCVFSCERAPGDTWVLGASGRYAHAVDYVRATASNAGFSVVSAEDIVPRVENGNDVPGTLYVLSKS</sequence>
<dbReference type="InterPro" id="IPR029063">
    <property type="entry name" value="SAM-dependent_MTases_sf"/>
</dbReference>
<comment type="caution">
    <text evidence="3">The sequence shown here is derived from an EMBL/GenBank/DDBJ whole genome shotgun (WGS) entry which is preliminary data.</text>
</comment>
<dbReference type="EMBL" id="CAKKNE010000001">
    <property type="protein sequence ID" value="CAH0366587.1"/>
    <property type="molecule type" value="Genomic_DNA"/>
</dbReference>
<feature type="chain" id="PRO_5035167910" description="Methyltransferase type 11 domain-containing protein" evidence="1">
    <location>
        <begin position="28"/>
        <end position="486"/>
    </location>
</feature>
<dbReference type="Pfam" id="PF08241">
    <property type="entry name" value="Methyltransf_11"/>
    <property type="match status" value="1"/>
</dbReference>
<gene>
    <name evidence="3" type="ORF">PECAL_1P30860</name>
</gene>
<protein>
    <recommendedName>
        <fullName evidence="2">Methyltransferase type 11 domain-containing protein</fullName>
    </recommendedName>
</protein>
<dbReference type="AlphaFoldDB" id="A0A8J2SHK8"/>
<dbReference type="InterPro" id="IPR011990">
    <property type="entry name" value="TPR-like_helical_dom_sf"/>
</dbReference>
<dbReference type="OrthoDB" id="3647at2759"/>
<dbReference type="Proteomes" id="UP000789595">
    <property type="component" value="Unassembled WGS sequence"/>
</dbReference>
<evidence type="ECO:0000256" key="1">
    <source>
        <dbReference type="SAM" id="SignalP"/>
    </source>
</evidence>
<dbReference type="SUPFAM" id="SSF53335">
    <property type="entry name" value="S-adenosyl-L-methionine-dependent methyltransferases"/>
    <property type="match status" value="1"/>
</dbReference>
<keyword evidence="1" id="KW-0732">Signal</keyword>
<evidence type="ECO:0000259" key="2">
    <source>
        <dbReference type="Pfam" id="PF08241"/>
    </source>
</evidence>
<dbReference type="CDD" id="cd02440">
    <property type="entry name" value="AdoMet_MTases"/>
    <property type="match status" value="1"/>
</dbReference>
<dbReference type="GO" id="GO:0008757">
    <property type="term" value="F:S-adenosylmethionine-dependent methyltransferase activity"/>
    <property type="evidence" value="ECO:0007669"/>
    <property type="project" value="InterPro"/>
</dbReference>
<keyword evidence="4" id="KW-1185">Reference proteome</keyword>
<evidence type="ECO:0000313" key="3">
    <source>
        <dbReference type="EMBL" id="CAH0366587.1"/>
    </source>
</evidence>
<feature type="signal peptide" evidence="1">
    <location>
        <begin position="1"/>
        <end position="27"/>
    </location>
</feature>
<dbReference type="PANTHER" id="PTHR43861">
    <property type="entry name" value="TRANS-ACONITATE 2-METHYLTRANSFERASE-RELATED"/>
    <property type="match status" value="1"/>
</dbReference>
<reference evidence="3" key="1">
    <citation type="submission" date="2021-11" db="EMBL/GenBank/DDBJ databases">
        <authorList>
            <consortium name="Genoscope - CEA"/>
            <person name="William W."/>
        </authorList>
    </citation>
    <scope>NUCLEOTIDE SEQUENCE</scope>
</reference>
<accession>A0A8J2SHK8</accession>
<dbReference type="SUPFAM" id="SSF48452">
    <property type="entry name" value="TPR-like"/>
    <property type="match status" value="1"/>
</dbReference>
<dbReference type="InterPro" id="IPR013216">
    <property type="entry name" value="Methyltransf_11"/>
</dbReference>
<proteinExistence type="predicted"/>
<dbReference type="Gene3D" id="1.25.40.10">
    <property type="entry name" value="Tetratricopeptide repeat domain"/>
    <property type="match status" value="1"/>
</dbReference>
<feature type="non-terminal residue" evidence="3">
    <location>
        <position position="1"/>
    </location>
</feature>
<evidence type="ECO:0000313" key="4">
    <source>
        <dbReference type="Proteomes" id="UP000789595"/>
    </source>
</evidence>
<name>A0A8J2SHK8_9STRA</name>